<keyword evidence="1" id="KW-0808">Transferase</keyword>
<evidence type="ECO:0000313" key="5">
    <source>
        <dbReference type="Proteomes" id="UP001612915"/>
    </source>
</evidence>
<sequence length="174" mass="19182">MIRAVRREDAAAVAEVYRPYVEQTAISFESGAPAAAEMARRIEATVTHYPWLVAEDGGTVVGYAYAGPHRARPAYRWSVDVSVYLAPQAHRRGIGTRLYQALFDHLRAQGYCNAFAGVALPNPASVGLHESLGFAPVGVYRNVGYKSGRWHDVGWWQLELLPPDPDPPEPRPTP</sequence>
<evidence type="ECO:0000259" key="3">
    <source>
        <dbReference type="PROSITE" id="PS51186"/>
    </source>
</evidence>
<dbReference type="NCBIfam" id="NF040504">
    <property type="entry name" value="resist_ArsN1b"/>
    <property type="match status" value="1"/>
</dbReference>
<dbReference type="PROSITE" id="PS51186">
    <property type="entry name" value="GNAT"/>
    <property type="match status" value="1"/>
</dbReference>
<reference evidence="4 5" key="1">
    <citation type="submission" date="2024-10" db="EMBL/GenBank/DDBJ databases">
        <title>The Natural Products Discovery Center: Release of the First 8490 Sequenced Strains for Exploring Actinobacteria Biosynthetic Diversity.</title>
        <authorList>
            <person name="Kalkreuter E."/>
            <person name="Kautsar S.A."/>
            <person name="Yang D."/>
            <person name="Bader C.D."/>
            <person name="Teijaro C.N."/>
            <person name="Fluegel L."/>
            <person name="Davis C.M."/>
            <person name="Simpson J.R."/>
            <person name="Lauterbach L."/>
            <person name="Steele A.D."/>
            <person name="Gui C."/>
            <person name="Meng S."/>
            <person name="Li G."/>
            <person name="Viehrig K."/>
            <person name="Ye F."/>
            <person name="Su P."/>
            <person name="Kiefer A.F."/>
            <person name="Nichols A."/>
            <person name="Cepeda A.J."/>
            <person name="Yan W."/>
            <person name="Fan B."/>
            <person name="Jiang Y."/>
            <person name="Adhikari A."/>
            <person name="Zheng C.-J."/>
            <person name="Schuster L."/>
            <person name="Cowan T.M."/>
            <person name="Smanski M.J."/>
            <person name="Chevrette M.G."/>
            <person name="De Carvalho L.P.S."/>
            <person name="Shen B."/>
        </authorList>
    </citation>
    <scope>NUCLEOTIDE SEQUENCE [LARGE SCALE GENOMIC DNA]</scope>
    <source>
        <strain evidence="4 5">NPDC049639</strain>
    </source>
</reference>
<proteinExistence type="predicted"/>
<evidence type="ECO:0000256" key="1">
    <source>
        <dbReference type="ARBA" id="ARBA00022679"/>
    </source>
</evidence>
<evidence type="ECO:0000313" key="4">
    <source>
        <dbReference type="EMBL" id="MFI7587203.1"/>
    </source>
</evidence>
<dbReference type="Proteomes" id="UP001612915">
    <property type="component" value="Unassembled WGS sequence"/>
</dbReference>
<keyword evidence="5" id="KW-1185">Reference proteome</keyword>
<name>A0ABW8ALF4_9ACTN</name>
<protein>
    <submittedName>
        <fullName evidence="4">Arsinothricin resistance N-acetyltransferase ArsN1 family B</fullName>
    </submittedName>
</protein>
<dbReference type="PANTHER" id="PTHR43072">
    <property type="entry name" value="N-ACETYLTRANSFERASE"/>
    <property type="match status" value="1"/>
</dbReference>
<dbReference type="RefSeq" id="WP_398278365.1">
    <property type="nucleotide sequence ID" value="NZ_JBITLV010000002.1"/>
</dbReference>
<gene>
    <name evidence="4" type="ORF">ACIB24_09035</name>
</gene>
<dbReference type="InterPro" id="IPR000182">
    <property type="entry name" value="GNAT_dom"/>
</dbReference>
<organism evidence="4 5">
    <name type="scientific">Spongisporangium articulatum</name>
    <dbReference type="NCBI Taxonomy" id="3362603"/>
    <lineage>
        <taxon>Bacteria</taxon>
        <taxon>Bacillati</taxon>
        <taxon>Actinomycetota</taxon>
        <taxon>Actinomycetes</taxon>
        <taxon>Kineosporiales</taxon>
        <taxon>Kineosporiaceae</taxon>
        <taxon>Spongisporangium</taxon>
    </lineage>
</organism>
<dbReference type="EMBL" id="JBITLV010000002">
    <property type="protein sequence ID" value="MFI7587203.1"/>
    <property type="molecule type" value="Genomic_DNA"/>
</dbReference>
<dbReference type="SUPFAM" id="SSF55729">
    <property type="entry name" value="Acyl-CoA N-acyltransferases (Nat)"/>
    <property type="match status" value="1"/>
</dbReference>
<comment type="caution">
    <text evidence="4">The sequence shown here is derived from an EMBL/GenBank/DDBJ whole genome shotgun (WGS) entry which is preliminary data.</text>
</comment>
<dbReference type="InterPro" id="IPR016181">
    <property type="entry name" value="Acyl_CoA_acyltransferase"/>
</dbReference>
<dbReference type="Gene3D" id="3.40.630.30">
    <property type="match status" value="1"/>
</dbReference>
<dbReference type="CDD" id="cd04301">
    <property type="entry name" value="NAT_SF"/>
    <property type="match status" value="1"/>
</dbReference>
<feature type="domain" description="N-acetyltransferase" evidence="3">
    <location>
        <begin position="1"/>
        <end position="159"/>
    </location>
</feature>
<dbReference type="Pfam" id="PF13420">
    <property type="entry name" value="Acetyltransf_4"/>
    <property type="match status" value="1"/>
</dbReference>
<accession>A0ABW8ALF4</accession>
<evidence type="ECO:0000256" key="2">
    <source>
        <dbReference type="ARBA" id="ARBA00023315"/>
    </source>
</evidence>
<keyword evidence="2" id="KW-0012">Acyltransferase</keyword>
<dbReference type="PANTHER" id="PTHR43072:SF23">
    <property type="entry name" value="UPF0039 PROTEIN C11D3.02C"/>
    <property type="match status" value="1"/>
</dbReference>